<feature type="non-terminal residue" evidence="1">
    <location>
        <position position="1"/>
    </location>
</feature>
<accession>X0T1C6</accession>
<evidence type="ECO:0000313" key="1">
    <source>
        <dbReference type="EMBL" id="GAF69870.1"/>
    </source>
</evidence>
<name>X0T1C6_9ZZZZ</name>
<dbReference type="EMBL" id="BARS01006531">
    <property type="protein sequence ID" value="GAF69870.1"/>
    <property type="molecule type" value="Genomic_DNA"/>
</dbReference>
<organism evidence="1">
    <name type="scientific">marine sediment metagenome</name>
    <dbReference type="NCBI Taxonomy" id="412755"/>
    <lineage>
        <taxon>unclassified sequences</taxon>
        <taxon>metagenomes</taxon>
        <taxon>ecological metagenomes</taxon>
    </lineage>
</organism>
<dbReference type="AlphaFoldDB" id="X0T1C6"/>
<proteinExistence type="predicted"/>
<sequence>LYATTYGAITHTANGLFWFSYNPDTYPTAWSTLVDISLELEDLSGALTADTSPLQVSVSDPDVDTILKEYDGDLYLIAINTKSTINNVDLTVSGVTATLAQVKFESRTEPIVSGTITDDFAYRQRHVYVFSAP</sequence>
<protein>
    <submittedName>
        <fullName evidence="1">Uncharacterized protein</fullName>
    </submittedName>
</protein>
<comment type="caution">
    <text evidence="1">The sequence shown here is derived from an EMBL/GenBank/DDBJ whole genome shotgun (WGS) entry which is preliminary data.</text>
</comment>
<gene>
    <name evidence="1" type="ORF">S01H1_12701</name>
</gene>
<reference evidence="1" key="1">
    <citation type="journal article" date="2014" name="Front. Microbiol.">
        <title>High frequency of phylogenetically diverse reductive dehalogenase-homologous genes in deep subseafloor sedimentary metagenomes.</title>
        <authorList>
            <person name="Kawai M."/>
            <person name="Futagami T."/>
            <person name="Toyoda A."/>
            <person name="Takaki Y."/>
            <person name="Nishi S."/>
            <person name="Hori S."/>
            <person name="Arai W."/>
            <person name="Tsubouchi T."/>
            <person name="Morono Y."/>
            <person name="Uchiyama I."/>
            <person name="Ito T."/>
            <person name="Fujiyama A."/>
            <person name="Inagaki F."/>
            <person name="Takami H."/>
        </authorList>
    </citation>
    <scope>NUCLEOTIDE SEQUENCE</scope>
    <source>
        <strain evidence="1">Expedition CK06-06</strain>
    </source>
</reference>